<evidence type="ECO:0000313" key="3">
    <source>
        <dbReference type="Proteomes" id="UP000030377"/>
    </source>
</evidence>
<feature type="signal peptide" evidence="1">
    <location>
        <begin position="1"/>
        <end position="19"/>
    </location>
</feature>
<reference evidence="2 3" key="1">
    <citation type="submission" date="2014-09" db="EMBL/GenBank/DDBJ databases">
        <title>Draft genome of Bradyrhizobium japonicum Is-34.</title>
        <authorList>
            <person name="Tsurumaru H."/>
            <person name="Yamakawa T."/>
            <person name="Hashimoto S."/>
            <person name="Okizaki K."/>
            <person name="Kanesaki Y."/>
            <person name="Yoshikawa H."/>
            <person name="Yajima S."/>
        </authorList>
    </citation>
    <scope>NUCLEOTIDE SEQUENCE [LARGE SCALE GENOMIC DNA]</scope>
    <source>
        <strain evidence="2 3">Is-34</strain>
    </source>
</reference>
<protein>
    <recommendedName>
        <fullName evidence="4">Lipoprotein</fullName>
    </recommendedName>
</protein>
<proteinExistence type="predicted"/>
<comment type="caution">
    <text evidence="2">The sequence shown here is derived from an EMBL/GenBank/DDBJ whole genome shotgun (WGS) entry which is preliminary data.</text>
</comment>
<accession>A0A0A3XMY4</accession>
<evidence type="ECO:0008006" key="4">
    <source>
        <dbReference type="Google" id="ProtNLM"/>
    </source>
</evidence>
<dbReference type="EMBL" id="JRPN01000024">
    <property type="protein sequence ID" value="KGT75772.1"/>
    <property type="molecule type" value="Genomic_DNA"/>
</dbReference>
<keyword evidence="1" id="KW-0732">Signal</keyword>
<sequence length="63" mass="6972">MRILILLVLLVGCAGCAQWDEAKARDDCAKKNAETTAIEVCVKQNKEAWDNGARVGHFLSQIR</sequence>
<feature type="chain" id="PRO_5002017092" description="Lipoprotein" evidence="1">
    <location>
        <begin position="20"/>
        <end position="63"/>
    </location>
</feature>
<organism evidence="2 3">
    <name type="scientific">Bradyrhizobium japonicum</name>
    <dbReference type="NCBI Taxonomy" id="375"/>
    <lineage>
        <taxon>Bacteria</taxon>
        <taxon>Pseudomonadati</taxon>
        <taxon>Pseudomonadota</taxon>
        <taxon>Alphaproteobacteria</taxon>
        <taxon>Hyphomicrobiales</taxon>
        <taxon>Nitrobacteraceae</taxon>
        <taxon>Bradyrhizobium</taxon>
    </lineage>
</organism>
<evidence type="ECO:0000313" key="2">
    <source>
        <dbReference type="EMBL" id="KGT75772.1"/>
    </source>
</evidence>
<dbReference type="Proteomes" id="UP000030377">
    <property type="component" value="Unassembled WGS sequence"/>
</dbReference>
<name>A0A0A3XMY4_BRAJP</name>
<evidence type="ECO:0000256" key="1">
    <source>
        <dbReference type="SAM" id="SignalP"/>
    </source>
</evidence>
<dbReference type="AlphaFoldDB" id="A0A0A3XMY4"/>
<gene>
    <name evidence="2" type="ORF">MA20_31730</name>
</gene>